<keyword evidence="3" id="KW-0677">Repeat</keyword>
<dbReference type="Gene3D" id="3.40.50.300">
    <property type="entry name" value="P-loop containing nucleotide triphosphate hydrolases"/>
    <property type="match status" value="2"/>
</dbReference>
<evidence type="ECO:0000259" key="6">
    <source>
        <dbReference type="PROSITE" id="PS50893"/>
    </source>
</evidence>
<dbReference type="Pfam" id="PF00005">
    <property type="entry name" value="ABC_tran"/>
    <property type="match status" value="2"/>
</dbReference>
<dbReference type="PANTHER" id="PTHR43790">
    <property type="entry name" value="CARBOHYDRATE TRANSPORT ATP-BINDING PROTEIN MG119-RELATED"/>
    <property type="match status" value="1"/>
</dbReference>
<feature type="domain" description="ABC transporter" evidence="6">
    <location>
        <begin position="251"/>
        <end position="495"/>
    </location>
</feature>
<reference evidence="7 8" key="1">
    <citation type="submission" date="2023-07" db="EMBL/GenBank/DDBJ databases">
        <title>Sorghum-associated microbial communities from plants grown in Nebraska, USA.</title>
        <authorList>
            <person name="Schachtman D."/>
        </authorList>
    </citation>
    <scope>NUCLEOTIDE SEQUENCE [LARGE SCALE GENOMIC DNA]</scope>
    <source>
        <strain evidence="7 8">DS1027</strain>
    </source>
</reference>
<gene>
    <name evidence="7" type="ORF">J2792_002123</name>
</gene>
<evidence type="ECO:0000256" key="4">
    <source>
        <dbReference type="ARBA" id="ARBA00022741"/>
    </source>
</evidence>
<evidence type="ECO:0000313" key="7">
    <source>
        <dbReference type="EMBL" id="MDR6511251.1"/>
    </source>
</evidence>
<dbReference type="InterPro" id="IPR003439">
    <property type="entry name" value="ABC_transporter-like_ATP-bd"/>
</dbReference>
<protein>
    <submittedName>
        <fullName evidence="7">Ribose transport system ATP-binding protein</fullName>
    </submittedName>
</protein>
<proteinExistence type="predicted"/>
<feature type="domain" description="ABC transporter" evidence="6">
    <location>
        <begin position="8"/>
        <end position="242"/>
    </location>
</feature>
<dbReference type="SMART" id="SM00382">
    <property type="entry name" value="AAA"/>
    <property type="match status" value="2"/>
</dbReference>
<dbReference type="InterPro" id="IPR050107">
    <property type="entry name" value="ABC_carbohydrate_import_ATPase"/>
</dbReference>
<dbReference type="PROSITE" id="PS00211">
    <property type="entry name" value="ABC_TRANSPORTER_1"/>
    <property type="match status" value="1"/>
</dbReference>
<comment type="caution">
    <text evidence="7">The sequence shown here is derived from an EMBL/GenBank/DDBJ whole genome shotgun (WGS) entry which is preliminary data.</text>
</comment>
<organism evidence="7 8">
    <name type="scientific">Novosphingobium capsulatum</name>
    <dbReference type="NCBI Taxonomy" id="13688"/>
    <lineage>
        <taxon>Bacteria</taxon>
        <taxon>Pseudomonadati</taxon>
        <taxon>Pseudomonadota</taxon>
        <taxon>Alphaproteobacteria</taxon>
        <taxon>Sphingomonadales</taxon>
        <taxon>Sphingomonadaceae</taxon>
        <taxon>Novosphingobium</taxon>
    </lineage>
</organism>
<evidence type="ECO:0000256" key="3">
    <source>
        <dbReference type="ARBA" id="ARBA00022737"/>
    </source>
</evidence>
<dbReference type="Proteomes" id="UP001184150">
    <property type="component" value="Unassembled WGS sequence"/>
</dbReference>
<dbReference type="InterPro" id="IPR017871">
    <property type="entry name" value="ABC_transporter-like_CS"/>
</dbReference>
<keyword evidence="1" id="KW-0813">Transport</keyword>
<evidence type="ECO:0000256" key="2">
    <source>
        <dbReference type="ARBA" id="ARBA00022597"/>
    </source>
</evidence>
<evidence type="ECO:0000313" key="8">
    <source>
        <dbReference type="Proteomes" id="UP001184150"/>
    </source>
</evidence>
<dbReference type="GO" id="GO:0005524">
    <property type="term" value="F:ATP binding"/>
    <property type="evidence" value="ECO:0007669"/>
    <property type="project" value="UniProtKB-KW"/>
</dbReference>
<dbReference type="RefSeq" id="WP_309805184.1">
    <property type="nucleotide sequence ID" value="NZ_JAVDRD010000005.1"/>
</dbReference>
<dbReference type="InterPro" id="IPR003593">
    <property type="entry name" value="AAA+_ATPase"/>
</dbReference>
<dbReference type="CDD" id="cd03215">
    <property type="entry name" value="ABC_Carb_Monos_II"/>
    <property type="match status" value="1"/>
</dbReference>
<keyword evidence="8" id="KW-1185">Reference proteome</keyword>
<accession>A0ABU1MMK7</accession>
<evidence type="ECO:0000256" key="5">
    <source>
        <dbReference type="ARBA" id="ARBA00022840"/>
    </source>
</evidence>
<dbReference type="PANTHER" id="PTHR43790:SF9">
    <property type="entry name" value="GALACTOFURANOSE TRANSPORTER ATP-BINDING PROTEIN YTFR"/>
    <property type="match status" value="1"/>
</dbReference>
<dbReference type="CDD" id="cd03216">
    <property type="entry name" value="ABC_Carb_Monos_I"/>
    <property type="match status" value="1"/>
</dbReference>
<name>A0ABU1MMK7_9SPHN</name>
<dbReference type="PROSITE" id="PS50893">
    <property type="entry name" value="ABC_TRANSPORTER_2"/>
    <property type="match status" value="2"/>
</dbReference>
<dbReference type="EMBL" id="JAVDRD010000005">
    <property type="protein sequence ID" value="MDR6511251.1"/>
    <property type="molecule type" value="Genomic_DNA"/>
</dbReference>
<keyword evidence="5 7" id="KW-0067">ATP-binding</keyword>
<keyword evidence="4" id="KW-0547">Nucleotide-binding</keyword>
<sequence length="503" mass="52841">MVTVPPLLALRHIAKRYPNGTQALVDASLEIRAGEVHGLLGANGAGKSTLIGILSGATTATEGAILWRGAPVRWRRPADVRRGGVSTLYQHIPLVPTLSALDNLLLGAPGWQRRDGQQRARAEAVVAQLGNPFLLDALVADLPIGARQMVSLAQALLDGAQVLVMDEPTASLAAQDRQAVYDVVRRLAHQEGKAIVFVSHFLDEILALTDRVTILRDGRDVLHRRTEDLDEAALAAAISGRAVARLTRRARRIGETVRLAVRDLASPAGLAPISFDLRAGEILGLAGMLGAGRSELLHALFGADPCARGAVLVDGTPVLGPGVVTNTGSAVAAGLALVPEDRKRQGFVAGFSVAENIALPRRGWLIDHATERQQAEAAIAALAIKTEDAQRPVGTLSGGNAQKVVLAKWLTDQTRVLLLDEPTAGIDIGARVDILEQVRRLADEGLAIVLVSSDFAELLALSDRILVLREGAVVADVDPATSSEIDLTLLASGSAPACDGVPA</sequence>
<dbReference type="SUPFAM" id="SSF52540">
    <property type="entry name" value="P-loop containing nucleoside triphosphate hydrolases"/>
    <property type="match status" value="2"/>
</dbReference>
<evidence type="ECO:0000256" key="1">
    <source>
        <dbReference type="ARBA" id="ARBA00022448"/>
    </source>
</evidence>
<keyword evidence="2" id="KW-0762">Sugar transport</keyword>
<dbReference type="InterPro" id="IPR027417">
    <property type="entry name" value="P-loop_NTPase"/>
</dbReference>